<name>A0A6A0GY59_HYAAZ</name>
<dbReference type="AlphaFoldDB" id="A0A6A0GY59"/>
<dbReference type="EMBL" id="JQDR03011474">
    <property type="protein sequence ID" value="KAA0192686.1"/>
    <property type="molecule type" value="Genomic_DNA"/>
</dbReference>
<reference evidence="1" key="2">
    <citation type="journal article" date="2018" name="Environ. Sci. Technol.">
        <title>The Toxicogenome of Hyalella azteca: A Model for Sediment Ecotoxicology and Evolutionary Toxicology.</title>
        <authorList>
            <person name="Poynton H.C."/>
            <person name="Hasenbein S."/>
            <person name="Benoit J.B."/>
            <person name="Sepulveda M.S."/>
            <person name="Poelchau M.F."/>
            <person name="Hughes D.S.T."/>
            <person name="Murali S.C."/>
            <person name="Chen S."/>
            <person name="Glastad K.M."/>
            <person name="Goodisman M.A.D."/>
            <person name="Werren J.H."/>
            <person name="Vineis J.H."/>
            <person name="Bowen J.L."/>
            <person name="Friedrich M."/>
            <person name="Jones J."/>
            <person name="Robertson H.M."/>
            <person name="Feyereisen R."/>
            <person name="Mechler-Hickson A."/>
            <person name="Mathers N."/>
            <person name="Lee C.E."/>
            <person name="Colbourne J.K."/>
            <person name="Biales A."/>
            <person name="Johnston J.S."/>
            <person name="Wellborn G.A."/>
            <person name="Rosendale A.J."/>
            <person name="Cridge A.G."/>
            <person name="Munoz-Torres M.C."/>
            <person name="Bain P.A."/>
            <person name="Manny A.R."/>
            <person name="Major K.M."/>
            <person name="Lambert F.N."/>
            <person name="Vulpe C.D."/>
            <person name="Tuck P."/>
            <person name="Blalock B.J."/>
            <person name="Lin Y.Y."/>
            <person name="Smith M.E."/>
            <person name="Ochoa-Acuna H."/>
            <person name="Chen M.M."/>
            <person name="Childers C.P."/>
            <person name="Qu J."/>
            <person name="Dugan S."/>
            <person name="Lee S.L."/>
            <person name="Chao H."/>
            <person name="Dinh H."/>
            <person name="Han Y."/>
            <person name="Doddapaneni H."/>
            <person name="Worley K.C."/>
            <person name="Muzny D.M."/>
            <person name="Gibbs R.A."/>
            <person name="Richards S."/>
        </authorList>
    </citation>
    <scope>NUCLEOTIDE SEQUENCE</scope>
    <source>
        <strain evidence="1">HAZT.00-mixed</strain>
        <tissue evidence="1">Whole organism</tissue>
    </source>
</reference>
<gene>
    <name evidence="1" type="ORF">HAZT_HAZT010062</name>
</gene>
<accession>A0A6A0GY59</accession>
<evidence type="ECO:0000313" key="1">
    <source>
        <dbReference type="EMBL" id="KAA0192686.1"/>
    </source>
</evidence>
<reference evidence="1" key="1">
    <citation type="submission" date="2014-08" db="EMBL/GenBank/DDBJ databases">
        <authorList>
            <person name="Murali S."/>
            <person name="Richards S."/>
            <person name="Bandaranaike D."/>
            <person name="Bellair M."/>
            <person name="Blankenburg K."/>
            <person name="Chao H."/>
            <person name="Dinh H."/>
            <person name="Doddapaneni H."/>
            <person name="Dugan-Rocha S."/>
            <person name="Elkadiri S."/>
            <person name="Gnanaolivu R."/>
            <person name="Hughes D."/>
            <person name="Lee S."/>
            <person name="Li M."/>
            <person name="Ming W."/>
            <person name="Munidasa M."/>
            <person name="Muniz J."/>
            <person name="Nguyen L."/>
            <person name="Osuji N."/>
            <person name="Pu L.-L."/>
            <person name="Puazo M."/>
            <person name="Skinner E."/>
            <person name="Qu C."/>
            <person name="Quiroz J."/>
            <person name="Raj R."/>
            <person name="Weissenberger G."/>
            <person name="Xin Y."/>
            <person name="Zou X."/>
            <person name="Han Y."/>
            <person name="Worley K."/>
            <person name="Muzny D."/>
            <person name="Gibbs R."/>
        </authorList>
    </citation>
    <scope>NUCLEOTIDE SEQUENCE</scope>
    <source>
        <strain evidence="1">HAZT.00-mixed</strain>
        <tissue evidence="1">Whole organism</tissue>
    </source>
</reference>
<reference evidence="1" key="3">
    <citation type="submission" date="2019-06" db="EMBL/GenBank/DDBJ databases">
        <authorList>
            <person name="Poynton C."/>
            <person name="Hasenbein S."/>
            <person name="Benoit J.B."/>
            <person name="Sepulveda M.S."/>
            <person name="Poelchau M.F."/>
            <person name="Murali S.C."/>
            <person name="Chen S."/>
            <person name="Glastad K.M."/>
            <person name="Werren J.H."/>
            <person name="Vineis J.H."/>
            <person name="Bowen J.L."/>
            <person name="Friedrich M."/>
            <person name="Jones J."/>
            <person name="Robertson H.M."/>
            <person name="Feyereisen R."/>
            <person name="Mechler-Hickson A."/>
            <person name="Mathers N."/>
            <person name="Lee C.E."/>
            <person name="Colbourne J.K."/>
            <person name="Biales A."/>
            <person name="Johnston J.S."/>
            <person name="Wellborn G.A."/>
            <person name="Rosendale A.J."/>
            <person name="Cridge A.G."/>
            <person name="Munoz-Torres M.C."/>
            <person name="Bain P.A."/>
            <person name="Manny A.R."/>
            <person name="Major K.M."/>
            <person name="Lambert F.N."/>
            <person name="Vulpe C.D."/>
            <person name="Tuck P."/>
            <person name="Blalock B.J."/>
            <person name="Lin Y.-Y."/>
            <person name="Smith M.E."/>
            <person name="Ochoa-Acuna H."/>
            <person name="Chen M.-J.M."/>
            <person name="Childers C.P."/>
            <person name="Qu J."/>
            <person name="Dugan S."/>
            <person name="Lee S.L."/>
            <person name="Chao H."/>
            <person name="Dinh H."/>
            <person name="Han Y."/>
            <person name="Doddapaneni H."/>
            <person name="Worley K.C."/>
            <person name="Muzny D.M."/>
            <person name="Gibbs R.A."/>
            <person name="Richards S."/>
        </authorList>
    </citation>
    <scope>NUCLEOTIDE SEQUENCE</scope>
    <source>
        <strain evidence="1">HAZT.00-mixed</strain>
        <tissue evidence="1">Whole organism</tissue>
    </source>
</reference>
<organism evidence="1">
    <name type="scientific">Hyalella azteca</name>
    <name type="common">Amphipod</name>
    <dbReference type="NCBI Taxonomy" id="294128"/>
    <lineage>
        <taxon>Eukaryota</taxon>
        <taxon>Metazoa</taxon>
        <taxon>Ecdysozoa</taxon>
        <taxon>Arthropoda</taxon>
        <taxon>Crustacea</taxon>
        <taxon>Multicrustacea</taxon>
        <taxon>Malacostraca</taxon>
        <taxon>Eumalacostraca</taxon>
        <taxon>Peracarida</taxon>
        <taxon>Amphipoda</taxon>
        <taxon>Senticaudata</taxon>
        <taxon>Talitrida</taxon>
        <taxon>Talitroidea</taxon>
        <taxon>Hyalellidae</taxon>
        <taxon>Hyalella</taxon>
    </lineage>
</organism>
<protein>
    <submittedName>
        <fullName evidence="1">Uncharacterized protein</fullName>
    </submittedName>
</protein>
<dbReference type="Proteomes" id="UP000711488">
    <property type="component" value="Unassembled WGS sequence"/>
</dbReference>
<proteinExistence type="predicted"/>
<comment type="caution">
    <text evidence="1">The sequence shown here is derived from an EMBL/GenBank/DDBJ whole genome shotgun (WGS) entry which is preliminary data.</text>
</comment>
<sequence length="141" mass="14557">MEDKLKGKSSGAVLHSSGAVLHSSGAVLHSSGAVLHSSGAVLHSSGAVLHSSGAVLHSSGAVLHSSGAVLHSSGAVLHSSHLHSTALCQDQRCAVLHVLCFSRSSAPGGRGPARTTRKIYARFYGVSEHIFRDWVLEFLSS</sequence>